<dbReference type="RefSeq" id="WP_247293149.1">
    <property type="nucleotide sequence ID" value="NZ_JAKNRW010000026.1"/>
</dbReference>
<evidence type="ECO:0000256" key="4">
    <source>
        <dbReference type="ARBA" id="ARBA00022481"/>
    </source>
</evidence>
<keyword evidence="8 9" id="KW-0472">Membrane</keyword>
<dbReference type="InterPro" id="IPR010052">
    <property type="entry name" value="T2SS_protein-GspI"/>
</dbReference>
<evidence type="ECO:0000313" key="11">
    <source>
        <dbReference type="EMBL" id="MCK1792939.1"/>
    </source>
</evidence>
<dbReference type="Proteomes" id="UP001299876">
    <property type="component" value="Unassembled WGS sequence"/>
</dbReference>
<dbReference type="PROSITE" id="PS00409">
    <property type="entry name" value="PROKAR_NTER_METHYL"/>
    <property type="match status" value="1"/>
</dbReference>
<comment type="subcellular location">
    <subcellularLocation>
        <location evidence="1 9">Cell inner membrane</location>
        <topology evidence="1 9">Single-pass membrane protein</topology>
    </subcellularLocation>
</comment>
<accession>A0ABT0F5N0</accession>
<evidence type="ECO:0000256" key="6">
    <source>
        <dbReference type="ARBA" id="ARBA00022692"/>
    </source>
</evidence>
<dbReference type="InterPro" id="IPR045584">
    <property type="entry name" value="Pilin-like"/>
</dbReference>
<protein>
    <recommendedName>
        <fullName evidence="9">Type II secretion system protein I</fullName>
        <shortName evidence="9">T2SS minor pseudopilin I</shortName>
    </recommendedName>
</protein>
<dbReference type="InterPro" id="IPR012902">
    <property type="entry name" value="N_methyl_site"/>
</dbReference>
<organism evidence="11 12">
    <name type="scientific">Pseudomonas violetae</name>
    <dbReference type="NCBI Taxonomy" id="2915813"/>
    <lineage>
        <taxon>Bacteria</taxon>
        <taxon>Pseudomonadati</taxon>
        <taxon>Pseudomonadota</taxon>
        <taxon>Gammaproteobacteria</taxon>
        <taxon>Pseudomonadales</taxon>
        <taxon>Pseudomonadaceae</taxon>
        <taxon>Pseudomonas</taxon>
    </lineage>
</organism>
<feature type="domain" description="Type II secretion system protein GspI C-terminal" evidence="10">
    <location>
        <begin position="47"/>
        <end position="121"/>
    </location>
</feature>
<keyword evidence="4 9" id="KW-0488">Methylation</keyword>
<comment type="caution">
    <text evidence="11">The sequence shown here is derived from an EMBL/GenBank/DDBJ whole genome shotgun (WGS) entry which is preliminary data.</text>
</comment>
<comment type="similarity">
    <text evidence="2 9">Belongs to the GSP I family.</text>
</comment>
<reference evidence="11 12" key="1">
    <citation type="submission" date="2022-02" db="EMBL/GenBank/DDBJ databases">
        <title>Comparative genomics of the first Antarctic Pseudomonas spp. capable of biotransforming 2,4,6-Trinitrotoluene.</title>
        <authorList>
            <person name="Cabrera M.A."/>
            <person name="Marquez S.L."/>
            <person name="Perez-Donoso J.M."/>
        </authorList>
    </citation>
    <scope>NUCLEOTIDE SEQUENCE [LARGE SCALE GENOMIC DNA]</scope>
    <source>
        <strain evidence="11 12">TNT19</strain>
    </source>
</reference>
<evidence type="ECO:0000256" key="3">
    <source>
        <dbReference type="ARBA" id="ARBA00022475"/>
    </source>
</evidence>
<dbReference type="PANTHER" id="PTHR38779:SF2">
    <property type="entry name" value="TYPE II SECRETION SYSTEM PROTEIN I-RELATED"/>
    <property type="match status" value="1"/>
</dbReference>
<keyword evidence="12" id="KW-1185">Reference proteome</keyword>
<evidence type="ECO:0000256" key="7">
    <source>
        <dbReference type="ARBA" id="ARBA00022989"/>
    </source>
</evidence>
<dbReference type="EMBL" id="JAKNRW010000026">
    <property type="protein sequence ID" value="MCK1792939.1"/>
    <property type="molecule type" value="Genomic_DNA"/>
</dbReference>
<comment type="subunit">
    <text evidence="9">Type II secretion is composed of four main components: the outer membrane complex, the inner membrane complex, the cytoplasmic secretion ATPase and the periplasm-spanning pseudopilus.</text>
</comment>
<name>A0ABT0F5N0_9PSED</name>
<dbReference type="SUPFAM" id="SSF54523">
    <property type="entry name" value="Pili subunits"/>
    <property type="match status" value="2"/>
</dbReference>
<dbReference type="Pfam" id="PF02501">
    <property type="entry name" value="T2SSI"/>
    <property type="match status" value="1"/>
</dbReference>
<gene>
    <name evidence="11" type="primary">gspI</name>
    <name evidence="11" type="ORF">L9059_22715</name>
</gene>
<comment type="function">
    <text evidence="9">Component of the type II secretion system required for the energy-dependent secretion of extracellular factors such as proteases and toxins from the periplasm.</text>
</comment>
<dbReference type="Pfam" id="PF07963">
    <property type="entry name" value="N_methyl"/>
    <property type="match status" value="1"/>
</dbReference>
<evidence type="ECO:0000256" key="1">
    <source>
        <dbReference type="ARBA" id="ARBA00004377"/>
    </source>
</evidence>
<dbReference type="InterPro" id="IPR003413">
    <property type="entry name" value="T2SS_GspI_C"/>
</dbReference>
<keyword evidence="7 9" id="KW-1133">Transmembrane helix</keyword>
<proteinExistence type="inferred from homology"/>
<sequence>MVSRLVRSPQRGFTLLEIMVALGIFATLAAAVLSAGQYVVKQTSRIEERVFSTWVADNRLNELHLQPAVTLGQRQQTVSMGRRQWVLREHVSPANEPRLLRLDVEVSLDARGPTLHRASGWVSRHAD</sequence>
<feature type="transmembrane region" description="Helical" evidence="9">
    <location>
        <begin position="12"/>
        <end position="35"/>
    </location>
</feature>
<evidence type="ECO:0000256" key="2">
    <source>
        <dbReference type="ARBA" id="ARBA00008358"/>
    </source>
</evidence>
<comment type="PTM">
    <text evidence="9">Cleaved by prepilin peptidase.</text>
</comment>
<dbReference type="PANTHER" id="PTHR38779">
    <property type="entry name" value="TYPE II SECRETION SYSTEM PROTEIN I-RELATED"/>
    <property type="match status" value="1"/>
</dbReference>
<keyword evidence="3" id="KW-1003">Cell membrane</keyword>
<evidence type="ECO:0000256" key="5">
    <source>
        <dbReference type="ARBA" id="ARBA00022519"/>
    </source>
</evidence>
<dbReference type="Gene3D" id="3.30.1300.30">
    <property type="entry name" value="GSPII I/J protein-like"/>
    <property type="match status" value="1"/>
</dbReference>
<evidence type="ECO:0000256" key="9">
    <source>
        <dbReference type="RuleBase" id="RU368030"/>
    </source>
</evidence>
<keyword evidence="5 9" id="KW-0997">Cell inner membrane</keyword>
<dbReference type="NCBIfam" id="TIGR02532">
    <property type="entry name" value="IV_pilin_GFxxxE"/>
    <property type="match status" value="1"/>
</dbReference>
<evidence type="ECO:0000259" key="10">
    <source>
        <dbReference type="Pfam" id="PF02501"/>
    </source>
</evidence>
<dbReference type="NCBIfam" id="TIGR01707">
    <property type="entry name" value="gspI"/>
    <property type="match status" value="1"/>
</dbReference>
<keyword evidence="6 9" id="KW-0812">Transmembrane</keyword>
<evidence type="ECO:0000256" key="8">
    <source>
        <dbReference type="ARBA" id="ARBA00023136"/>
    </source>
</evidence>
<evidence type="ECO:0000313" key="12">
    <source>
        <dbReference type="Proteomes" id="UP001299876"/>
    </source>
</evidence>